<sequence>MLDGLFSLTPNMIAWHRVFQFLDEVSFSSRQPLFINEIRLIKTRLFFNKSAFSESVVSSCMVLNNEWWWCVASHFVENLPA</sequence>
<name>A0A0V0YWW8_9BILA</name>
<dbReference type="Proteomes" id="UP000054783">
    <property type="component" value="Unassembled WGS sequence"/>
</dbReference>
<keyword evidence="2" id="KW-1185">Reference proteome</keyword>
<dbReference type="AlphaFoldDB" id="A0A0V0YWW8"/>
<evidence type="ECO:0000313" key="1">
    <source>
        <dbReference type="EMBL" id="KRY04766.1"/>
    </source>
</evidence>
<comment type="caution">
    <text evidence="1">The sequence shown here is derived from an EMBL/GenBank/DDBJ whole genome shotgun (WGS) entry which is preliminary data.</text>
</comment>
<protein>
    <submittedName>
        <fullName evidence="1">Uncharacterized protein</fullName>
    </submittedName>
</protein>
<organism evidence="1 2">
    <name type="scientific">Trichinella patagoniensis</name>
    <dbReference type="NCBI Taxonomy" id="990121"/>
    <lineage>
        <taxon>Eukaryota</taxon>
        <taxon>Metazoa</taxon>
        <taxon>Ecdysozoa</taxon>
        <taxon>Nematoda</taxon>
        <taxon>Enoplea</taxon>
        <taxon>Dorylaimia</taxon>
        <taxon>Trichinellida</taxon>
        <taxon>Trichinellidae</taxon>
        <taxon>Trichinella</taxon>
    </lineage>
</organism>
<evidence type="ECO:0000313" key="2">
    <source>
        <dbReference type="Proteomes" id="UP000054783"/>
    </source>
</evidence>
<proteinExistence type="predicted"/>
<accession>A0A0V0YWW8</accession>
<dbReference type="EMBL" id="JYDQ01001727">
    <property type="protein sequence ID" value="KRY04766.1"/>
    <property type="molecule type" value="Genomic_DNA"/>
</dbReference>
<gene>
    <name evidence="1" type="ORF">T12_12940</name>
</gene>
<reference evidence="1 2" key="1">
    <citation type="submission" date="2015-01" db="EMBL/GenBank/DDBJ databases">
        <title>Evolution of Trichinella species and genotypes.</title>
        <authorList>
            <person name="Korhonen P.K."/>
            <person name="Edoardo P."/>
            <person name="Giuseppe L.R."/>
            <person name="Gasser R.B."/>
        </authorList>
    </citation>
    <scope>NUCLEOTIDE SEQUENCE [LARGE SCALE GENOMIC DNA]</scope>
    <source>
        <strain evidence="1">ISS2496</strain>
    </source>
</reference>
<dbReference type="STRING" id="990121.A0A0V0YWW8"/>